<protein>
    <submittedName>
        <fullName evidence="2">Band_3_cyto domain-containing protein</fullName>
    </submittedName>
</protein>
<evidence type="ECO:0000313" key="2">
    <source>
        <dbReference type="WBParaSite" id="maker-PairedContig_1206-snap-gene-0.12-mRNA-1"/>
    </source>
</evidence>
<dbReference type="STRING" id="6293.A0A1I8EAA2"/>
<dbReference type="AlphaFoldDB" id="A0A1I8EAA2"/>
<dbReference type="InterPro" id="IPR003020">
    <property type="entry name" value="HCO3_transpt_euk"/>
</dbReference>
<sequence length="169" mass="19285">DLIIFKFISKILSVLNFQIFVGVIPNLTKTYFVMLRLSEATVMPEILDGEVPLRFAVVILGPGQPDVSYHEVGRSIATLMTNTEFNAIAYEANVREELICGVDNFLDDSVVIPPGEIDNKRLLSGDEIRKALKKRQNRRKLHHQKMNKKMTLILKDTSKKRKNVDFLVE</sequence>
<proteinExistence type="predicted"/>
<name>A0A1I8EAA2_WUCBA</name>
<dbReference type="GO" id="GO:0051453">
    <property type="term" value="P:regulation of intracellular pH"/>
    <property type="evidence" value="ECO:0007669"/>
    <property type="project" value="TreeGrafter"/>
</dbReference>
<dbReference type="SUPFAM" id="SSF55804">
    <property type="entry name" value="Phoshotransferase/anion transport protein"/>
    <property type="match status" value="1"/>
</dbReference>
<dbReference type="GO" id="GO:0008509">
    <property type="term" value="F:monoatomic anion transmembrane transporter activity"/>
    <property type="evidence" value="ECO:0007669"/>
    <property type="project" value="InterPro"/>
</dbReference>
<dbReference type="InterPro" id="IPR013769">
    <property type="entry name" value="Band3_cytoplasmic_dom"/>
</dbReference>
<dbReference type="PANTHER" id="PTHR11453:SF47">
    <property type="entry name" value="ANION EXCHANGE PROTEIN"/>
    <property type="match status" value="1"/>
</dbReference>
<dbReference type="GO" id="GO:0005452">
    <property type="term" value="F:solute:inorganic anion antiporter activity"/>
    <property type="evidence" value="ECO:0007669"/>
    <property type="project" value="InterPro"/>
</dbReference>
<accession>A0A1I8EAA2</accession>
<dbReference type="WBParaSite" id="maker-PairedContig_1206-snap-gene-0.12-mRNA-1">
    <property type="protein sequence ID" value="maker-PairedContig_1206-snap-gene-0.12-mRNA-1"/>
    <property type="gene ID" value="maker-PairedContig_1206-snap-gene-0.12"/>
</dbReference>
<evidence type="ECO:0000259" key="1">
    <source>
        <dbReference type="Pfam" id="PF07565"/>
    </source>
</evidence>
<feature type="domain" description="Band 3 cytoplasmic" evidence="1">
    <location>
        <begin position="19"/>
        <end position="118"/>
    </location>
</feature>
<dbReference type="GO" id="GO:0015701">
    <property type="term" value="P:bicarbonate transport"/>
    <property type="evidence" value="ECO:0007669"/>
    <property type="project" value="TreeGrafter"/>
</dbReference>
<dbReference type="InterPro" id="IPR016152">
    <property type="entry name" value="PTrfase/Anion_transptr"/>
</dbReference>
<dbReference type="GO" id="GO:0005886">
    <property type="term" value="C:plasma membrane"/>
    <property type="evidence" value="ECO:0007669"/>
    <property type="project" value="TreeGrafter"/>
</dbReference>
<dbReference type="Gene3D" id="3.40.930.10">
    <property type="entry name" value="Mannitol-specific EII, Chain A"/>
    <property type="match status" value="1"/>
</dbReference>
<reference evidence="2" key="1">
    <citation type="submission" date="2016-11" db="UniProtKB">
        <authorList>
            <consortium name="WormBaseParasite"/>
        </authorList>
    </citation>
    <scope>IDENTIFICATION</scope>
    <source>
        <strain evidence="2">pt0022</strain>
    </source>
</reference>
<dbReference type="Pfam" id="PF07565">
    <property type="entry name" value="Band_3_cyto"/>
    <property type="match status" value="1"/>
</dbReference>
<organism evidence="2">
    <name type="scientific">Wuchereria bancrofti</name>
    <dbReference type="NCBI Taxonomy" id="6293"/>
    <lineage>
        <taxon>Eukaryota</taxon>
        <taxon>Metazoa</taxon>
        <taxon>Ecdysozoa</taxon>
        <taxon>Nematoda</taxon>
        <taxon>Chromadorea</taxon>
        <taxon>Rhabditida</taxon>
        <taxon>Spirurina</taxon>
        <taxon>Spiruromorpha</taxon>
        <taxon>Filarioidea</taxon>
        <taxon>Onchocercidae</taxon>
        <taxon>Wuchereria</taxon>
    </lineage>
</organism>
<dbReference type="PANTHER" id="PTHR11453">
    <property type="entry name" value="ANION EXCHANGE PROTEIN"/>
    <property type="match status" value="1"/>
</dbReference>